<keyword evidence="4" id="KW-1185">Reference proteome</keyword>
<feature type="region of interest" description="Disordered" evidence="1">
    <location>
        <begin position="1"/>
        <end position="21"/>
    </location>
</feature>
<evidence type="ECO:0000313" key="4">
    <source>
        <dbReference type="Proteomes" id="UP000299102"/>
    </source>
</evidence>
<evidence type="ECO:0000313" key="3">
    <source>
        <dbReference type="EMBL" id="GBP22424.1"/>
    </source>
</evidence>
<evidence type="ECO:0000256" key="2">
    <source>
        <dbReference type="SAM" id="Phobius"/>
    </source>
</evidence>
<feature type="region of interest" description="Disordered" evidence="1">
    <location>
        <begin position="46"/>
        <end position="88"/>
    </location>
</feature>
<protein>
    <submittedName>
        <fullName evidence="3">Uncharacterized protein</fullName>
    </submittedName>
</protein>
<keyword evidence="2" id="KW-0472">Membrane</keyword>
<keyword evidence="2" id="KW-1133">Transmembrane helix</keyword>
<accession>A0A4C1U917</accession>
<evidence type="ECO:0000256" key="1">
    <source>
        <dbReference type="SAM" id="MobiDB-lite"/>
    </source>
</evidence>
<comment type="caution">
    <text evidence="3">The sequence shown here is derived from an EMBL/GenBank/DDBJ whole genome shotgun (WGS) entry which is preliminary data.</text>
</comment>
<sequence length="88" mass="9329">MDKAKPSVPNGARPPRPPAGVRGILLFPGLLTLVVVFDPEMDLEYTLPRASNKRSANARPSEGTSSDSESDPDLVTLPITGFHHGPAP</sequence>
<dbReference type="EMBL" id="BGZK01000140">
    <property type="protein sequence ID" value="GBP22424.1"/>
    <property type="molecule type" value="Genomic_DNA"/>
</dbReference>
<keyword evidence="2" id="KW-0812">Transmembrane</keyword>
<dbReference type="AlphaFoldDB" id="A0A4C1U917"/>
<gene>
    <name evidence="3" type="ORF">EVAR_78600_1</name>
</gene>
<organism evidence="3 4">
    <name type="scientific">Eumeta variegata</name>
    <name type="common">Bagworm moth</name>
    <name type="synonym">Eumeta japonica</name>
    <dbReference type="NCBI Taxonomy" id="151549"/>
    <lineage>
        <taxon>Eukaryota</taxon>
        <taxon>Metazoa</taxon>
        <taxon>Ecdysozoa</taxon>
        <taxon>Arthropoda</taxon>
        <taxon>Hexapoda</taxon>
        <taxon>Insecta</taxon>
        <taxon>Pterygota</taxon>
        <taxon>Neoptera</taxon>
        <taxon>Endopterygota</taxon>
        <taxon>Lepidoptera</taxon>
        <taxon>Glossata</taxon>
        <taxon>Ditrysia</taxon>
        <taxon>Tineoidea</taxon>
        <taxon>Psychidae</taxon>
        <taxon>Oiketicinae</taxon>
        <taxon>Eumeta</taxon>
    </lineage>
</organism>
<feature type="transmembrane region" description="Helical" evidence="2">
    <location>
        <begin position="20"/>
        <end position="37"/>
    </location>
</feature>
<reference evidence="3 4" key="1">
    <citation type="journal article" date="2019" name="Commun. Biol.">
        <title>The bagworm genome reveals a unique fibroin gene that provides high tensile strength.</title>
        <authorList>
            <person name="Kono N."/>
            <person name="Nakamura H."/>
            <person name="Ohtoshi R."/>
            <person name="Tomita M."/>
            <person name="Numata K."/>
            <person name="Arakawa K."/>
        </authorList>
    </citation>
    <scope>NUCLEOTIDE SEQUENCE [LARGE SCALE GENOMIC DNA]</scope>
</reference>
<feature type="compositionally biased region" description="Low complexity" evidence="1">
    <location>
        <begin position="1"/>
        <end position="11"/>
    </location>
</feature>
<proteinExistence type="predicted"/>
<name>A0A4C1U917_EUMVA</name>
<dbReference type="Proteomes" id="UP000299102">
    <property type="component" value="Unassembled WGS sequence"/>
</dbReference>